<evidence type="ECO:0000313" key="3">
    <source>
        <dbReference type="Proteomes" id="UP000004947"/>
    </source>
</evidence>
<dbReference type="Gene3D" id="3.30.700.10">
    <property type="entry name" value="Glycoprotein, Type 4 Pilin"/>
    <property type="match status" value="1"/>
</dbReference>
<dbReference type="InterPro" id="IPR000983">
    <property type="entry name" value="Bac_GSPG_pilin"/>
</dbReference>
<dbReference type="Proteomes" id="UP000004947">
    <property type="component" value="Unassembled WGS sequence"/>
</dbReference>
<dbReference type="STRING" id="313628.LNTAR_22839"/>
<dbReference type="InterPro" id="IPR045584">
    <property type="entry name" value="Pilin-like"/>
</dbReference>
<evidence type="ECO:0000256" key="1">
    <source>
        <dbReference type="ARBA" id="ARBA00022481"/>
    </source>
</evidence>
<sequence>MKKFTLIEILVVVAIIGILASLLMPNLSKAREKAISVDCQNRLRQLHIAETMWGLDNDDLMVRVGGTDDPDIGAWPGPLSTYLGYPGDVHGPDISLDLKDTSSNAFRCPKADLSAVRGWEWTRYGYSLYAGDPRRVNPDNPNDRYHPVQRGNVSDPMGAVMFIDSTSHQTRSDQYFRTMDKANLHNGTDRNVMFVDGHVRANVTLQQQIVDPNDPTYFYSWAFETGQ</sequence>
<dbReference type="GO" id="GO:0015627">
    <property type="term" value="C:type II protein secretion system complex"/>
    <property type="evidence" value="ECO:0007669"/>
    <property type="project" value="InterPro"/>
</dbReference>
<dbReference type="InterPro" id="IPR012902">
    <property type="entry name" value="N_methyl_site"/>
</dbReference>
<dbReference type="eggNOG" id="COG2165">
    <property type="taxonomic scope" value="Bacteria"/>
</dbReference>
<dbReference type="PRINTS" id="PR00813">
    <property type="entry name" value="BCTERIALGSPG"/>
</dbReference>
<dbReference type="NCBIfam" id="TIGR02532">
    <property type="entry name" value="IV_pilin_GFxxxE"/>
    <property type="match status" value="1"/>
</dbReference>
<dbReference type="PANTHER" id="PTHR30093">
    <property type="entry name" value="GENERAL SECRETION PATHWAY PROTEIN G"/>
    <property type="match status" value="1"/>
</dbReference>
<evidence type="ECO:0000313" key="2">
    <source>
        <dbReference type="EMBL" id="EDM29276.1"/>
    </source>
</evidence>
<keyword evidence="1" id="KW-0488">Methylation</keyword>
<accession>A6DGF9</accession>
<comment type="caution">
    <text evidence="2">The sequence shown here is derived from an EMBL/GenBank/DDBJ whole genome shotgun (WGS) entry which is preliminary data.</text>
</comment>
<dbReference type="AlphaFoldDB" id="A6DGF9"/>
<name>A6DGF9_9BACT</name>
<protein>
    <recommendedName>
        <fullName evidence="4">Prepilin-type N-terminal cleavage/methylation domain-containing protein</fullName>
    </recommendedName>
</protein>
<gene>
    <name evidence="2" type="ORF">LNTAR_22839</name>
</gene>
<keyword evidence="3" id="KW-1185">Reference proteome</keyword>
<reference evidence="2 3" key="1">
    <citation type="journal article" date="2010" name="J. Bacteriol.">
        <title>Genome sequence of Lentisphaera araneosa HTCC2155T, the type species of the order Lentisphaerales in the phylum Lentisphaerae.</title>
        <authorList>
            <person name="Thrash J.C."/>
            <person name="Cho J.C."/>
            <person name="Vergin K.L."/>
            <person name="Morris R.M."/>
            <person name="Giovannoni S.J."/>
        </authorList>
    </citation>
    <scope>NUCLEOTIDE SEQUENCE [LARGE SCALE GENOMIC DNA]</scope>
    <source>
        <strain evidence="2 3">HTCC2155</strain>
    </source>
</reference>
<dbReference type="GO" id="GO:0015628">
    <property type="term" value="P:protein secretion by the type II secretion system"/>
    <property type="evidence" value="ECO:0007669"/>
    <property type="project" value="InterPro"/>
</dbReference>
<organism evidence="2 3">
    <name type="scientific">Lentisphaera araneosa HTCC2155</name>
    <dbReference type="NCBI Taxonomy" id="313628"/>
    <lineage>
        <taxon>Bacteria</taxon>
        <taxon>Pseudomonadati</taxon>
        <taxon>Lentisphaerota</taxon>
        <taxon>Lentisphaeria</taxon>
        <taxon>Lentisphaerales</taxon>
        <taxon>Lentisphaeraceae</taxon>
        <taxon>Lentisphaera</taxon>
    </lineage>
</organism>
<proteinExistence type="predicted"/>
<dbReference type="SUPFAM" id="SSF54523">
    <property type="entry name" value="Pili subunits"/>
    <property type="match status" value="1"/>
</dbReference>
<dbReference type="EMBL" id="ABCK01000002">
    <property type="protein sequence ID" value="EDM29276.1"/>
    <property type="molecule type" value="Genomic_DNA"/>
</dbReference>
<evidence type="ECO:0008006" key="4">
    <source>
        <dbReference type="Google" id="ProtNLM"/>
    </source>
</evidence>